<sequence length="241" mass="25801">MDLALWCVLAAGLVTGFSKFSVGGMGLLILPLLMIAMPGPEALGVIVPMYIATDLMAIVMYRREIAWKVLAGLLPPALAGVVLGSWLLSELDASAFTPLLGALILGMLGLGLWLDHRPTALMRHPLAARLTGLVAGFISMIANAAGPLFSLYLLEQRLSKNAYVSTRAWGFMLINLAKLPMLASLGLISSESLQLSLWGLPALATGAAVGYWLLRRLNLAQFKWLIRIMASIAALKLFAFG</sequence>
<keyword evidence="3" id="KW-0813">Transport</keyword>
<dbReference type="PANTHER" id="PTHR30269:SF37">
    <property type="entry name" value="MEMBRANE TRANSPORTER PROTEIN"/>
    <property type="match status" value="1"/>
</dbReference>
<keyword evidence="4 8" id="KW-1003">Cell membrane</keyword>
<reference evidence="10" key="1">
    <citation type="journal article" date="2019" name="Int. J. Syst. Evol. Microbiol.">
        <title>The Global Catalogue of Microorganisms (GCM) 10K type strain sequencing project: providing services to taxonomists for standard genome sequencing and annotation.</title>
        <authorList>
            <consortium name="The Broad Institute Genomics Platform"/>
            <consortium name="The Broad Institute Genome Sequencing Center for Infectious Disease"/>
            <person name="Wu L."/>
            <person name="Ma J."/>
        </authorList>
    </citation>
    <scope>NUCLEOTIDE SEQUENCE [LARGE SCALE GENOMIC DNA]</scope>
    <source>
        <strain evidence="10">NBRC 111756</strain>
    </source>
</reference>
<keyword evidence="6 8" id="KW-1133">Transmembrane helix</keyword>
<keyword evidence="10" id="KW-1185">Reference proteome</keyword>
<evidence type="ECO:0000313" key="9">
    <source>
        <dbReference type="EMBL" id="MFC6671075.1"/>
    </source>
</evidence>
<dbReference type="RefSeq" id="WP_379909585.1">
    <property type="nucleotide sequence ID" value="NZ_JBHSWE010000001.1"/>
</dbReference>
<comment type="caution">
    <text evidence="9">The sequence shown here is derived from an EMBL/GenBank/DDBJ whole genome shotgun (WGS) entry which is preliminary data.</text>
</comment>
<evidence type="ECO:0000256" key="6">
    <source>
        <dbReference type="ARBA" id="ARBA00022989"/>
    </source>
</evidence>
<protein>
    <recommendedName>
        <fullName evidence="8">Probable membrane transporter protein</fullName>
    </recommendedName>
</protein>
<organism evidence="9 10">
    <name type="scientific">Marinobacterium aestuariivivens</name>
    <dbReference type="NCBI Taxonomy" id="1698799"/>
    <lineage>
        <taxon>Bacteria</taxon>
        <taxon>Pseudomonadati</taxon>
        <taxon>Pseudomonadota</taxon>
        <taxon>Gammaproteobacteria</taxon>
        <taxon>Oceanospirillales</taxon>
        <taxon>Oceanospirillaceae</taxon>
        <taxon>Marinobacterium</taxon>
    </lineage>
</organism>
<dbReference type="InterPro" id="IPR052017">
    <property type="entry name" value="TSUP"/>
</dbReference>
<name>A0ABW2A0Q7_9GAMM</name>
<feature type="transmembrane region" description="Helical" evidence="8">
    <location>
        <begin position="195"/>
        <end position="214"/>
    </location>
</feature>
<comment type="similarity">
    <text evidence="2 8">Belongs to the 4-toluene sulfonate uptake permease (TSUP) (TC 2.A.102) family.</text>
</comment>
<evidence type="ECO:0000256" key="8">
    <source>
        <dbReference type="RuleBase" id="RU363041"/>
    </source>
</evidence>
<evidence type="ECO:0000256" key="5">
    <source>
        <dbReference type="ARBA" id="ARBA00022692"/>
    </source>
</evidence>
<feature type="transmembrane region" description="Helical" evidence="8">
    <location>
        <begin position="126"/>
        <end position="149"/>
    </location>
</feature>
<dbReference type="Proteomes" id="UP001596422">
    <property type="component" value="Unassembled WGS sequence"/>
</dbReference>
<dbReference type="PANTHER" id="PTHR30269">
    <property type="entry name" value="TRANSMEMBRANE PROTEIN YFCA"/>
    <property type="match status" value="1"/>
</dbReference>
<gene>
    <name evidence="9" type="ORF">ACFQDL_14115</name>
</gene>
<evidence type="ECO:0000256" key="2">
    <source>
        <dbReference type="ARBA" id="ARBA00009142"/>
    </source>
</evidence>
<evidence type="ECO:0000256" key="7">
    <source>
        <dbReference type="ARBA" id="ARBA00023136"/>
    </source>
</evidence>
<evidence type="ECO:0000313" key="10">
    <source>
        <dbReference type="Proteomes" id="UP001596422"/>
    </source>
</evidence>
<dbReference type="EMBL" id="JBHSWE010000001">
    <property type="protein sequence ID" value="MFC6671075.1"/>
    <property type="molecule type" value="Genomic_DNA"/>
</dbReference>
<feature type="transmembrane region" description="Helical" evidence="8">
    <location>
        <begin position="95"/>
        <end position="114"/>
    </location>
</feature>
<feature type="transmembrane region" description="Helical" evidence="8">
    <location>
        <begin position="65"/>
        <end position="89"/>
    </location>
</feature>
<proteinExistence type="inferred from homology"/>
<evidence type="ECO:0000256" key="1">
    <source>
        <dbReference type="ARBA" id="ARBA00004651"/>
    </source>
</evidence>
<feature type="transmembrane region" description="Helical" evidence="8">
    <location>
        <begin position="28"/>
        <end position="53"/>
    </location>
</feature>
<dbReference type="Pfam" id="PF01925">
    <property type="entry name" value="TauE"/>
    <property type="match status" value="1"/>
</dbReference>
<keyword evidence="7 8" id="KW-0472">Membrane</keyword>
<evidence type="ECO:0000256" key="3">
    <source>
        <dbReference type="ARBA" id="ARBA00022448"/>
    </source>
</evidence>
<feature type="transmembrane region" description="Helical" evidence="8">
    <location>
        <begin position="169"/>
        <end position="188"/>
    </location>
</feature>
<keyword evidence="5 8" id="KW-0812">Transmembrane</keyword>
<accession>A0ABW2A0Q7</accession>
<evidence type="ECO:0000256" key="4">
    <source>
        <dbReference type="ARBA" id="ARBA00022475"/>
    </source>
</evidence>
<dbReference type="InterPro" id="IPR002781">
    <property type="entry name" value="TM_pro_TauE-like"/>
</dbReference>
<comment type="subcellular location">
    <subcellularLocation>
        <location evidence="1 8">Cell membrane</location>
        <topology evidence="1 8">Multi-pass membrane protein</topology>
    </subcellularLocation>
</comment>